<reference evidence="1" key="1">
    <citation type="submission" date="2016-09" db="EMBL/GenBank/DDBJ databases">
        <authorList>
            <person name="Capua I."/>
            <person name="De Benedictis P."/>
            <person name="Joannis T."/>
            <person name="Lombin L.H."/>
            <person name="Cattoli G."/>
        </authorList>
    </citation>
    <scope>NUCLEOTIDE SEQUENCE</scope>
    <source>
        <strain evidence="1">B9</strain>
    </source>
</reference>
<dbReference type="AlphaFoldDB" id="A0A1K0J3L0"/>
<dbReference type="EMBL" id="FMSH01000524">
    <property type="protein sequence ID" value="SCV00644.1"/>
    <property type="molecule type" value="Genomic_DNA"/>
</dbReference>
<gene>
    <name evidence="1" type="ORF">CNECB9_750008</name>
</gene>
<accession>A0A1K0J3L0</accession>
<name>A0A1K0J3L0_CUPNE</name>
<proteinExistence type="predicted"/>
<sequence>MLWAFPWLATPLPETQPLAALCLPAGSVRSRSIPGHKMLAPSALCYLMTRRWSVIRVQALPTFTADACPSRHSASQDVPS</sequence>
<protein>
    <submittedName>
        <fullName evidence="1">Uncharacterized protein</fullName>
    </submittedName>
</protein>
<evidence type="ECO:0000313" key="1">
    <source>
        <dbReference type="EMBL" id="SCV00644.1"/>
    </source>
</evidence>
<organism evidence="1">
    <name type="scientific">Cupriavidus necator</name>
    <name type="common">Alcaligenes eutrophus</name>
    <name type="synonym">Ralstonia eutropha</name>
    <dbReference type="NCBI Taxonomy" id="106590"/>
    <lineage>
        <taxon>Bacteria</taxon>
        <taxon>Pseudomonadati</taxon>
        <taxon>Pseudomonadota</taxon>
        <taxon>Betaproteobacteria</taxon>
        <taxon>Burkholderiales</taxon>
        <taxon>Burkholderiaceae</taxon>
        <taxon>Cupriavidus</taxon>
    </lineage>
</organism>